<evidence type="ECO:0000313" key="2">
    <source>
        <dbReference type="Proteomes" id="UP000245626"/>
    </source>
</evidence>
<sequence length="84" mass="9361">MSFNDLERGSGSNDTPLPLYRTDSPANQQPISPDFEKLSKRIGIQIFKINSNVTGIAKLISLPQKSNAQGKDWTKQIGKEEEIE</sequence>
<accession>A0ACD0P479</accession>
<keyword evidence="2" id="KW-1185">Reference proteome</keyword>
<dbReference type="Proteomes" id="UP000245626">
    <property type="component" value="Unassembled WGS sequence"/>
</dbReference>
<reference evidence="1 2" key="1">
    <citation type="journal article" date="2018" name="Mol. Biol. Evol.">
        <title>Broad Genomic Sampling Reveals a Smut Pathogenic Ancestry of the Fungal Clade Ustilaginomycotina.</title>
        <authorList>
            <person name="Kijpornyongpan T."/>
            <person name="Mondo S.J."/>
            <person name="Barry K."/>
            <person name="Sandor L."/>
            <person name="Lee J."/>
            <person name="Lipzen A."/>
            <person name="Pangilinan J."/>
            <person name="LaButti K."/>
            <person name="Hainaut M."/>
            <person name="Henrissat B."/>
            <person name="Grigoriev I.V."/>
            <person name="Spatafora J.W."/>
            <person name="Aime M.C."/>
        </authorList>
    </citation>
    <scope>NUCLEOTIDE SEQUENCE [LARGE SCALE GENOMIC DNA]</scope>
    <source>
        <strain evidence="1 2">SA 807</strain>
    </source>
</reference>
<gene>
    <name evidence="1" type="ORF">IE53DRAFT_366874</name>
</gene>
<protein>
    <submittedName>
        <fullName evidence="1">Uncharacterized protein</fullName>
    </submittedName>
</protein>
<organism evidence="1 2">
    <name type="scientific">Violaceomyces palustris</name>
    <dbReference type="NCBI Taxonomy" id="1673888"/>
    <lineage>
        <taxon>Eukaryota</taxon>
        <taxon>Fungi</taxon>
        <taxon>Dikarya</taxon>
        <taxon>Basidiomycota</taxon>
        <taxon>Ustilaginomycotina</taxon>
        <taxon>Ustilaginomycetes</taxon>
        <taxon>Violaceomycetales</taxon>
        <taxon>Violaceomycetaceae</taxon>
        <taxon>Violaceomyces</taxon>
    </lineage>
</organism>
<proteinExistence type="predicted"/>
<dbReference type="EMBL" id="KZ819756">
    <property type="protein sequence ID" value="PWN52830.1"/>
    <property type="molecule type" value="Genomic_DNA"/>
</dbReference>
<name>A0ACD0P479_9BASI</name>
<evidence type="ECO:0000313" key="1">
    <source>
        <dbReference type="EMBL" id="PWN52830.1"/>
    </source>
</evidence>